<dbReference type="InterPro" id="IPR020845">
    <property type="entry name" value="AMP-binding_CS"/>
</dbReference>
<organism evidence="4 5">
    <name type="scientific">Nepenthes gracilis</name>
    <name type="common">Slender pitcher plant</name>
    <dbReference type="NCBI Taxonomy" id="150966"/>
    <lineage>
        <taxon>Eukaryota</taxon>
        <taxon>Viridiplantae</taxon>
        <taxon>Streptophyta</taxon>
        <taxon>Embryophyta</taxon>
        <taxon>Tracheophyta</taxon>
        <taxon>Spermatophyta</taxon>
        <taxon>Magnoliopsida</taxon>
        <taxon>eudicotyledons</taxon>
        <taxon>Gunneridae</taxon>
        <taxon>Pentapetalae</taxon>
        <taxon>Caryophyllales</taxon>
        <taxon>Nepenthaceae</taxon>
        <taxon>Nepenthes</taxon>
    </lineage>
</organism>
<dbReference type="CDD" id="cd05930">
    <property type="entry name" value="A_NRPS"/>
    <property type="match status" value="1"/>
</dbReference>
<dbReference type="InterPro" id="IPR036736">
    <property type="entry name" value="ACP-like_sf"/>
</dbReference>
<feature type="domain" description="Pyrrolo-quinoline quinone repeat" evidence="3">
    <location>
        <begin position="848"/>
        <end position="1196"/>
    </location>
</feature>
<dbReference type="SUPFAM" id="SSF50998">
    <property type="entry name" value="Quinoprotein alcohol dehydrogenase-like"/>
    <property type="match status" value="1"/>
</dbReference>
<evidence type="ECO:0000259" key="1">
    <source>
        <dbReference type="Pfam" id="PF00501"/>
    </source>
</evidence>
<dbReference type="Pfam" id="PF00501">
    <property type="entry name" value="AMP-binding"/>
    <property type="match status" value="1"/>
</dbReference>
<dbReference type="AlphaFoldDB" id="A0AAD3RYA6"/>
<comment type="caution">
    <text evidence="4">The sequence shown here is derived from an EMBL/GenBank/DDBJ whole genome shotgun (WGS) entry which is preliminary data.</text>
</comment>
<dbReference type="InterPro" id="IPR025110">
    <property type="entry name" value="AMP-bd_C"/>
</dbReference>
<dbReference type="PROSITE" id="PS00455">
    <property type="entry name" value="AMP_BINDING"/>
    <property type="match status" value="1"/>
</dbReference>
<dbReference type="InterPro" id="IPR000873">
    <property type="entry name" value="AMP-dep_synth/lig_dom"/>
</dbReference>
<evidence type="ECO:0000313" key="4">
    <source>
        <dbReference type="EMBL" id="GMH00678.1"/>
    </source>
</evidence>
<evidence type="ECO:0008006" key="6">
    <source>
        <dbReference type="Google" id="ProtNLM"/>
    </source>
</evidence>
<protein>
    <recommendedName>
        <fullName evidence="6">4-coumarate--CoA ligase</fullName>
    </recommendedName>
</protein>
<dbReference type="GO" id="GO:0043041">
    <property type="term" value="P:amino acid activation for nonribosomal peptide biosynthetic process"/>
    <property type="evidence" value="ECO:0007669"/>
    <property type="project" value="TreeGrafter"/>
</dbReference>
<evidence type="ECO:0000259" key="2">
    <source>
        <dbReference type="Pfam" id="PF13193"/>
    </source>
</evidence>
<dbReference type="SMART" id="SM00564">
    <property type="entry name" value="PQQ"/>
    <property type="match status" value="4"/>
</dbReference>
<dbReference type="InterPro" id="IPR011047">
    <property type="entry name" value="Quinoprotein_ADH-like_sf"/>
</dbReference>
<gene>
    <name evidence="4" type="ORF">Nepgr_002517</name>
</gene>
<dbReference type="FunFam" id="2.130.10.10:FF:000883">
    <property type="entry name" value="Putative acyl-activating enzyme 19"/>
    <property type="match status" value="1"/>
</dbReference>
<dbReference type="SUPFAM" id="SSF56801">
    <property type="entry name" value="Acetyl-CoA synthetase-like"/>
    <property type="match status" value="1"/>
</dbReference>
<accession>A0AAD3RYA6</accession>
<dbReference type="Gene3D" id="2.130.10.10">
    <property type="entry name" value="YVTN repeat-like/Quinoprotein amine dehydrogenase"/>
    <property type="match status" value="2"/>
</dbReference>
<evidence type="ECO:0000313" key="5">
    <source>
        <dbReference type="Proteomes" id="UP001279734"/>
    </source>
</evidence>
<dbReference type="Pfam" id="PF13570">
    <property type="entry name" value="Beta-prop_ACSF4"/>
    <property type="match status" value="1"/>
</dbReference>
<keyword evidence="5" id="KW-1185">Reference proteome</keyword>
<evidence type="ECO:0000259" key="3">
    <source>
        <dbReference type="Pfam" id="PF13570"/>
    </source>
</evidence>
<dbReference type="PANTHER" id="PTHR44394">
    <property type="entry name" value="BETA-ALANINE-ACTIVATING ENZYME"/>
    <property type="match status" value="1"/>
</dbReference>
<dbReference type="InterPro" id="IPR045851">
    <property type="entry name" value="AMP-bd_C_sf"/>
</dbReference>
<dbReference type="InterPro" id="IPR002372">
    <property type="entry name" value="PQQ_rpt_dom"/>
</dbReference>
<dbReference type="PANTHER" id="PTHR44394:SF1">
    <property type="entry name" value="BETA-ALANINE-ACTIVATING ENZYME"/>
    <property type="match status" value="1"/>
</dbReference>
<dbReference type="InterPro" id="IPR052091">
    <property type="entry name" value="Beta-ala_Activ/Resist"/>
</dbReference>
<dbReference type="InterPro" id="IPR015943">
    <property type="entry name" value="WD40/YVTN_repeat-like_dom_sf"/>
</dbReference>
<dbReference type="InterPro" id="IPR018391">
    <property type="entry name" value="PQQ_b-propeller_rpt"/>
</dbReference>
<feature type="domain" description="AMP-dependent synthetase/ligase" evidence="1">
    <location>
        <begin position="159"/>
        <end position="485"/>
    </location>
</feature>
<dbReference type="Pfam" id="PF13193">
    <property type="entry name" value="AMP-binding_C"/>
    <property type="match status" value="1"/>
</dbReference>
<name>A0AAD3RYA6_NEPGR</name>
<dbReference type="InterPro" id="IPR042099">
    <property type="entry name" value="ANL_N_sf"/>
</dbReference>
<dbReference type="EMBL" id="BSYO01000002">
    <property type="protein sequence ID" value="GMH00678.1"/>
    <property type="molecule type" value="Genomic_DNA"/>
</dbReference>
<proteinExistence type="predicted"/>
<sequence length="1206" mass="134175">MSLEDNAGGNPKQNLLRSCCISHEFHRAAFDNPNKIAVIHAFGGARVARERRNNQSYDFDHNHYGTNHQLALEERSSYKNHNLPPVYEGDECFTYADLLSAVDSISVRLRNVLNGGDDPSSIRPTSGNAHTQNLRHTQICLPSGTATEQSSESLNRETKRIIGVYMSPSVEYIVAVLSVLRCGEAFMPLDTSWPQERILSILSSSNVDLIIGCKYSNERKSSHQLNEAHWLLDCCLCPVMWISMDVILEEKSGHLHLVCPCETRRSKMFCYLMYTSGSTGMPKGVCGTEKGLLNRFSWMQKFYPLHGEEILLFKTSISFIDHLQEFLAAMLSGCTLVVPPLNEFKANLFSLVDFLQDYSISRLIAVPSLMRTLIPAFQYPYSFWVQSSLKMLVLSGEVLSITLWRMISKLLPNTSILNLYGSTEVSGDCTYFDCKRLPMLLESEILSSVPIGVPITNCNVTLFKDGASNEGEICVTGICLSSGYFSEHKIVPLDCMEFPEDSLSDNSCTKTNYFRTGDFARQLPSGDLVFLGRKDRTVKVNGQRIALEEIEDTLRGHLDVVDAAVVSHSDQGKHAFLRAFLVLKENNRLSEILKSVRSWMVNRLPSAMIPAALICTDALPMSSTGKIDYTLLSGSFSLVNDECRYLQKIELIEQIKKAFSDALVDAKVGNDDDFFVLGGDSIAAAHVAYNLGIDIRLLHMFPSPSKLEKALLENEGFLNADHLLDWEIFARSDEDEFHSLSCKSSDIVSFTEGGRLAWTLGDSNVDYLGSSKRLKVSSAIHIIPKDLTILDRYPWQSNSTPRSCAFSRCNKVMYNGNYEVNDLCHQIWEIELPRNSRGILREMWKVHMDSCVDASPVIVMKGEDILLFIGSHSHKFLCINAKSGFVLWEIELEGRIECSAVIDGDFSQMVIGCYKGRIYFVDYLKGNICWTFQTCGEVKSQPTVDERRHLVWCGSHDHNLYGLDYRNHCCVYQFACGGSIFSSPAISEVVDILFVVTTNGRLTAISLKGLSFSKLWLLELEAPVFGSLAISSSGNVICCLVNGHVVAVDYKGSIVWMVRTGGPIFAGACISCTLPSQALICCRNGSVYSVGLEDGKIAWEYNVGDPITASAYVDEYLKLTADPFLPSDRVVCICSSSGKIHLLRIGMLTGERSDQTSQHTVEKFAQLDLQGDVFSSPVMLGGRIFVGCRDDYVHCIVAEAHISAAK</sequence>
<reference evidence="4" key="1">
    <citation type="submission" date="2023-05" db="EMBL/GenBank/DDBJ databases">
        <title>Nepenthes gracilis genome sequencing.</title>
        <authorList>
            <person name="Fukushima K."/>
        </authorList>
    </citation>
    <scope>NUCLEOTIDE SEQUENCE</scope>
    <source>
        <strain evidence="4">SING2019-196</strain>
    </source>
</reference>
<dbReference type="Gene3D" id="3.40.50.12780">
    <property type="entry name" value="N-terminal domain of ligase-like"/>
    <property type="match status" value="1"/>
</dbReference>
<dbReference type="Gene3D" id="1.10.1200.10">
    <property type="entry name" value="ACP-like"/>
    <property type="match status" value="1"/>
</dbReference>
<dbReference type="Proteomes" id="UP001279734">
    <property type="component" value="Unassembled WGS sequence"/>
</dbReference>
<feature type="domain" description="AMP-binding enzyme C-terminal" evidence="2">
    <location>
        <begin position="549"/>
        <end position="626"/>
    </location>
</feature>
<dbReference type="Gene3D" id="3.30.300.30">
    <property type="match status" value="1"/>
</dbReference>